<dbReference type="Proteomes" id="UP001217918">
    <property type="component" value="Unassembled WGS sequence"/>
</dbReference>
<dbReference type="SUPFAM" id="SSF57903">
    <property type="entry name" value="FYVE/PHD zinc finger"/>
    <property type="match status" value="1"/>
</dbReference>
<feature type="compositionally biased region" description="Low complexity" evidence="9">
    <location>
        <begin position="7"/>
        <end position="19"/>
    </location>
</feature>
<dbReference type="SMART" id="SM01408">
    <property type="entry name" value="ING"/>
    <property type="match status" value="1"/>
</dbReference>
<feature type="compositionally biased region" description="Low complexity" evidence="9">
    <location>
        <begin position="401"/>
        <end position="430"/>
    </location>
</feature>
<feature type="compositionally biased region" description="Basic and acidic residues" evidence="9">
    <location>
        <begin position="613"/>
        <end position="624"/>
    </location>
</feature>
<organism evidence="12 13">
    <name type="scientific">Phyllachora maydis</name>
    <dbReference type="NCBI Taxonomy" id="1825666"/>
    <lineage>
        <taxon>Eukaryota</taxon>
        <taxon>Fungi</taxon>
        <taxon>Dikarya</taxon>
        <taxon>Ascomycota</taxon>
        <taxon>Pezizomycotina</taxon>
        <taxon>Sordariomycetes</taxon>
        <taxon>Sordariomycetidae</taxon>
        <taxon>Phyllachorales</taxon>
        <taxon>Phyllachoraceae</taxon>
        <taxon>Phyllachora</taxon>
    </lineage>
</organism>
<comment type="subcellular location">
    <subcellularLocation>
        <location evidence="1">Nucleus</location>
    </subcellularLocation>
</comment>
<feature type="compositionally biased region" description="Polar residues" evidence="9">
    <location>
        <begin position="363"/>
        <end position="373"/>
    </location>
</feature>
<protein>
    <submittedName>
        <fullName evidence="12">Uncharacterized protein</fullName>
    </submittedName>
</protein>
<evidence type="ECO:0000256" key="3">
    <source>
        <dbReference type="ARBA" id="ARBA00022723"/>
    </source>
</evidence>
<evidence type="ECO:0000256" key="2">
    <source>
        <dbReference type="ARBA" id="ARBA00010210"/>
    </source>
</evidence>
<feature type="site" description="Histone H3K4me3 binding" evidence="8">
    <location>
        <position position="494"/>
    </location>
</feature>
<feature type="region of interest" description="Disordered" evidence="9">
    <location>
        <begin position="264"/>
        <end position="450"/>
    </location>
</feature>
<name>A0AAD9I5Z4_9PEZI</name>
<feature type="site" description="Histone H3K4me3 binding" evidence="8">
    <location>
        <position position="517"/>
    </location>
</feature>
<dbReference type="InterPro" id="IPR024610">
    <property type="entry name" value="ING_N_histone-binding"/>
</dbReference>
<feature type="domain" description="Inhibitor of growth protein N-terminal histone-binding" evidence="11">
    <location>
        <begin position="56"/>
        <end position="214"/>
    </location>
</feature>
<keyword evidence="4" id="KW-0863">Zinc-finger</keyword>
<dbReference type="InterPro" id="IPR011011">
    <property type="entry name" value="Znf_FYVE_PHD"/>
</dbReference>
<gene>
    <name evidence="12" type="ORF">P8C59_005420</name>
</gene>
<keyword evidence="6" id="KW-0156">Chromatin regulator</keyword>
<evidence type="ECO:0000256" key="4">
    <source>
        <dbReference type="ARBA" id="ARBA00022771"/>
    </source>
</evidence>
<dbReference type="InterPro" id="IPR032675">
    <property type="entry name" value="LRR_dom_sf"/>
</dbReference>
<evidence type="ECO:0000259" key="10">
    <source>
        <dbReference type="SMART" id="SM00249"/>
    </source>
</evidence>
<dbReference type="InterPro" id="IPR001965">
    <property type="entry name" value="Znf_PHD"/>
</dbReference>
<evidence type="ECO:0000256" key="1">
    <source>
        <dbReference type="ARBA" id="ARBA00004123"/>
    </source>
</evidence>
<reference evidence="12" key="1">
    <citation type="journal article" date="2023" name="Mol. Plant Microbe Interact.">
        <title>Elucidating the Obligate Nature and Biological Capacity of an Invasive Fungal Corn Pathogen.</title>
        <authorList>
            <person name="MacCready J.S."/>
            <person name="Roggenkamp E.M."/>
            <person name="Gdanetz K."/>
            <person name="Chilvers M.I."/>
        </authorList>
    </citation>
    <scope>NUCLEOTIDE SEQUENCE</scope>
    <source>
        <strain evidence="12">PM02</strain>
    </source>
</reference>
<evidence type="ECO:0000256" key="7">
    <source>
        <dbReference type="ARBA" id="ARBA00023242"/>
    </source>
</evidence>
<comment type="caution">
    <text evidence="12">The sequence shown here is derived from an EMBL/GenBank/DDBJ whole genome shotgun (WGS) entry which is preliminary data.</text>
</comment>
<dbReference type="Gene3D" id="3.30.40.10">
    <property type="entry name" value="Zinc/RING finger domain, C3HC4 (zinc finger)"/>
    <property type="match status" value="1"/>
</dbReference>
<evidence type="ECO:0000256" key="6">
    <source>
        <dbReference type="ARBA" id="ARBA00022853"/>
    </source>
</evidence>
<dbReference type="SMART" id="SM00249">
    <property type="entry name" value="PHD"/>
    <property type="match status" value="1"/>
</dbReference>
<keyword evidence="3" id="KW-0479">Metal-binding</keyword>
<evidence type="ECO:0000256" key="5">
    <source>
        <dbReference type="ARBA" id="ARBA00022833"/>
    </source>
</evidence>
<comment type="similarity">
    <text evidence="2">Belongs to the ING family.</text>
</comment>
<keyword evidence="7" id="KW-0539">Nucleus</keyword>
<feature type="region of interest" description="Disordered" evidence="9">
    <location>
        <begin position="104"/>
        <end position="166"/>
    </location>
</feature>
<feature type="compositionally biased region" description="Basic and acidic residues" evidence="9">
    <location>
        <begin position="293"/>
        <end position="302"/>
    </location>
</feature>
<dbReference type="CDD" id="cd09917">
    <property type="entry name" value="F-box_SF"/>
    <property type="match status" value="1"/>
</dbReference>
<evidence type="ECO:0000313" key="12">
    <source>
        <dbReference type="EMBL" id="KAK2070962.1"/>
    </source>
</evidence>
<dbReference type="PANTHER" id="PTHR10333:SF42">
    <property type="entry name" value="INHIBITOR OF GROWTH PROTEIN 5"/>
    <property type="match status" value="1"/>
</dbReference>
<dbReference type="EMBL" id="JAQQPM010000004">
    <property type="protein sequence ID" value="KAK2070962.1"/>
    <property type="molecule type" value="Genomic_DNA"/>
</dbReference>
<dbReference type="GO" id="GO:0006325">
    <property type="term" value="P:chromatin organization"/>
    <property type="evidence" value="ECO:0007669"/>
    <property type="project" value="UniProtKB-KW"/>
</dbReference>
<feature type="region of interest" description="Disordered" evidence="9">
    <location>
        <begin position="613"/>
        <end position="639"/>
    </location>
</feature>
<evidence type="ECO:0000256" key="9">
    <source>
        <dbReference type="SAM" id="MobiDB-lite"/>
    </source>
</evidence>
<dbReference type="PANTHER" id="PTHR10333">
    <property type="entry name" value="INHIBITOR OF GROWTH PROTEIN"/>
    <property type="match status" value="1"/>
</dbReference>
<evidence type="ECO:0000259" key="11">
    <source>
        <dbReference type="SMART" id="SM01408"/>
    </source>
</evidence>
<dbReference type="Pfam" id="PF12998">
    <property type="entry name" value="ING"/>
    <property type="match status" value="1"/>
</dbReference>
<proteinExistence type="inferred from homology"/>
<dbReference type="GO" id="GO:0006355">
    <property type="term" value="P:regulation of DNA-templated transcription"/>
    <property type="evidence" value="ECO:0007669"/>
    <property type="project" value="TreeGrafter"/>
</dbReference>
<feature type="site" description="Histone H3K4me3 binding" evidence="8">
    <location>
        <position position="509"/>
    </location>
</feature>
<keyword evidence="13" id="KW-1185">Reference proteome</keyword>
<evidence type="ECO:0000256" key="8">
    <source>
        <dbReference type="PIRSR" id="PIRSR628651-50"/>
    </source>
</evidence>
<dbReference type="AlphaFoldDB" id="A0AAD9I5Z4"/>
<dbReference type="SUPFAM" id="SSF52047">
    <property type="entry name" value="RNI-like"/>
    <property type="match status" value="1"/>
</dbReference>
<feature type="compositionally biased region" description="Basic and acidic residues" evidence="9">
    <location>
        <begin position="267"/>
        <end position="283"/>
    </location>
</feature>
<feature type="region of interest" description="Disordered" evidence="9">
    <location>
        <begin position="555"/>
        <end position="590"/>
    </location>
</feature>
<dbReference type="CDD" id="cd15505">
    <property type="entry name" value="PHD_ING"/>
    <property type="match status" value="1"/>
</dbReference>
<dbReference type="Gene3D" id="3.80.10.10">
    <property type="entry name" value="Ribonuclease Inhibitor"/>
    <property type="match status" value="2"/>
</dbReference>
<dbReference type="InterPro" id="IPR013083">
    <property type="entry name" value="Znf_RING/FYVE/PHD"/>
</dbReference>
<accession>A0AAD9I5Z4</accession>
<dbReference type="InterPro" id="IPR028651">
    <property type="entry name" value="ING_fam"/>
</dbReference>
<dbReference type="GO" id="GO:0008270">
    <property type="term" value="F:zinc ion binding"/>
    <property type="evidence" value="ECO:0007669"/>
    <property type="project" value="UniProtKB-KW"/>
</dbReference>
<feature type="region of interest" description="Disordered" evidence="9">
    <location>
        <begin position="1"/>
        <end position="35"/>
    </location>
</feature>
<keyword evidence="5" id="KW-0862">Zinc</keyword>
<dbReference type="GO" id="GO:0033698">
    <property type="term" value="C:Rpd3L complex"/>
    <property type="evidence" value="ECO:0007669"/>
    <property type="project" value="TreeGrafter"/>
</dbReference>
<sequence>MKTAKLAASDGAASSGRRAQPIRQTRKNPPRTTSLSRASLLSEAGMREQYVDVVPAVTHFADAITALPKELVRHFTLLKEVDAKICGPRDELFDLIQETLNNPRHQSPLPLADGASRHASPGLSASAQSSSSSSSSTRGASRPGPQATVDPAQSTGDAATLDTNDYGRRQRFREAAFKIQEMLISLEEKNHVISTANDALEKQLSRIEQLWPQLEHEFSEEAKWGSTTHWAYVENRVTKVNNAQAERSRREGAATLSAAAQQLAEEAAARSSDRKKAMADKKGSKAPPVDAEADPKAQEPGKKPQVGAKTRKPTTETVPPVGLGISTVGSLQGTSSSSKRRKVESKGNGSAPMERALSGAFSAGSSKQKTVSPRETPVPEAAGKKRKALPNSSHPAKKNRSGPAASPVVASSPVKPSTPAMATFAEAATARSRPSRNVDGAGNGVKRSHKKGGSVSVAAAVAFAAQQAAAAADGRRGVPETEDDGDADADELRYCYCNGVSYGEMVACDDKDCPREWFHLGCVGLKVAPKGNAKCMAVMHPGPHHPYRQHLANMAVPSKPDRSGGERGPPSSPTPDRLPRSSFSSIREQDSDLAQSFTASRVSSLLIPEDVLEGTHHDGVRGRDSAAGSMTGVVPHGPLTQPHSRLHRMWYPSDHFMGWKEIAVRGKVASRSFSDFQALCTVWTTSPTLGRQEDENEPGCSTLELLPDEVLGEIISFLLLDIPPNGVYKRNVDLVAMLRVSRRLHEVTLSTLYRNITIPHSRIFQKFLSFVETRPMLGRIVRRLDFSHFNPAQLFATAAERLQARNLTPQTLLRCLELTPRLQEFLAQEYLDEELDDAVLQRLFLDLPCMAALDFCGCSSTTFVNGLLSVGAADQTAECSVQRLSLHKCLTLPSSAFELLLPQLGRLTHLDVAGTRMTDAALMSIPNTARITHLNLAKCTRLTARGVINFLAGHPSASHGLVFLSLASDARSHQLLDAEDVSRLLPLLPGTLKSLSLKGARMNASHMEQLRPLTQHLEELACGRCLASKDINRLFGPRHDECRDQTGTRSTLKYMDLSDMWAGELDLPYLFSTSSAMLQSFSEPLEVVEFAADDVFKRLSKSPAAVKRAGWRISVLGSRAWLVRGPAAAEKRGGRSDGRRAWKMGAEAWGMRKIPVAVADVGGMYGSFMFARKL</sequence>
<feature type="domain" description="Zinc finger PHD-type" evidence="10">
    <location>
        <begin position="494"/>
        <end position="539"/>
    </location>
</feature>
<feature type="site" description="Histone H3K4me3 binding" evidence="8">
    <location>
        <position position="505"/>
    </location>
</feature>
<evidence type="ECO:0000313" key="13">
    <source>
        <dbReference type="Proteomes" id="UP001217918"/>
    </source>
</evidence>
<dbReference type="GO" id="GO:0070210">
    <property type="term" value="C:Rpd3L-Expanded complex"/>
    <property type="evidence" value="ECO:0007669"/>
    <property type="project" value="TreeGrafter"/>
</dbReference>
<feature type="compositionally biased region" description="Polar residues" evidence="9">
    <location>
        <begin position="151"/>
        <end position="163"/>
    </location>
</feature>
<feature type="compositionally biased region" description="Polar residues" evidence="9">
    <location>
        <begin position="581"/>
        <end position="590"/>
    </location>
</feature>
<feature type="compositionally biased region" description="Low complexity" evidence="9">
    <location>
        <begin position="120"/>
        <end position="145"/>
    </location>
</feature>